<proteinExistence type="predicted"/>
<dbReference type="GO" id="GO:0016020">
    <property type="term" value="C:membrane"/>
    <property type="evidence" value="ECO:0007669"/>
    <property type="project" value="InterPro"/>
</dbReference>
<sequence>TCVFFIAAIVEHTFAVTNAVVRIIDEDSWPGVFRRFYARWFPQVLMVVPYTPFHWPPVIMLNILATFTFSYLDLLIIVITFCLSGMFKQFNKHMVRVTQQ</sequence>
<dbReference type="EMBL" id="GEBQ01005524">
    <property type="protein sequence ID" value="JAT34453.1"/>
    <property type="molecule type" value="Transcribed_RNA"/>
</dbReference>
<dbReference type="AlphaFoldDB" id="A0A1B6MEU8"/>
<feature type="transmembrane region" description="Helical" evidence="1">
    <location>
        <begin position="59"/>
        <end position="87"/>
    </location>
</feature>
<keyword evidence="1" id="KW-0812">Transmembrane</keyword>
<evidence type="ECO:0008006" key="3">
    <source>
        <dbReference type="Google" id="ProtNLM"/>
    </source>
</evidence>
<dbReference type="InterPro" id="IPR009318">
    <property type="entry name" value="Gustatory_rcpt"/>
</dbReference>
<protein>
    <recommendedName>
        <fullName evidence="3">Ion transport domain-containing protein</fullName>
    </recommendedName>
</protein>
<evidence type="ECO:0000256" key="1">
    <source>
        <dbReference type="SAM" id="Phobius"/>
    </source>
</evidence>
<accession>A0A1B6MEU8</accession>
<feature type="non-terminal residue" evidence="2">
    <location>
        <position position="1"/>
    </location>
</feature>
<keyword evidence="1" id="KW-1133">Transmembrane helix</keyword>
<organism evidence="2">
    <name type="scientific">Graphocephala atropunctata</name>
    <dbReference type="NCBI Taxonomy" id="36148"/>
    <lineage>
        <taxon>Eukaryota</taxon>
        <taxon>Metazoa</taxon>
        <taxon>Ecdysozoa</taxon>
        <taxon>Arthropoda</taxon>
        <taxon>Hexapoda</taxon>
        <taxon>Insecta</taxon>
        <taxon>Pterygota</taxon>
        <taxon>Neoptera</taxon>
        <taxon>Paraneoptera</taxon>
        <taxon>Hemiptera</taxon>
        <taxon>Auchenorrhyncha</taxon>
        <taxon>Membracoidea</taxon>
        <taxon>Cicadellidae</taxon>
        <taxon>Cicadellinae</taxon>
        <taxon>Cicadellini</taxon>
        <taxon>Graphocephala</taxon>
    </lineage>
</organism>
<gene>
    <name evidence="2" type="ORF">g.3442</name>
</gene>
<feature type="non-terminal residue" evidence="2">
    <location>
        <position position="100"/>
    </location>
</feature>
<keyword evidence="1" id="KW-0472">Membrane</keyword>
<reference evidence="2" key="1">
    <citation type="submission" date="2015-11" db="EMBL/GenBank/DDBJ databases">
        <title>De novo transcriptome assembly of four potential Pierce s Disease insect vectors from Arizona vineyards.</title>
        <authorList>
            <person name="Tassone E.E."/>
        </authorList>
    </citation>
    <scope>NUCLEOTIDE SEQUENCE</scope>
</reference>
<name>A0A1B6MEU8_9HEMI</name>
<evidence type="ECO:0000313" key="2">
    <source>
        <dbReference type="EMBL" id="JAT34453.1"/>
    </source>
</evidence>
<dbReference type="GO" id="GO:0008527">
    <property type="term" value="F:taste receptor activity"/>
    <property type="evidence" value="ECO:0007669"/>
    <property type="project" value="InterPro"/>
</dbReference>
<dbReference type="Pfam" id="PF06151">
    <property type="entry name" value="Trehalose_recp"/>
    <property type="match status" value="1"/>
</dbReference>